<dbReference type="Pfam" id="PF13650">
    <property type="entry name" value="Asp_protease_2"/>
    <property type="match status" value="2"/>
</dbReference>
<keyword evidence="2" id="KW-1185">Reference proteome</keyword>
<dbReference type="EMBL" id="PIQE01000001">
    <property type="protein sequence ID" value="RUO74178.1"/>
    <property type="molecule type" value="Genomic_DNA"/>
</dbReference>
<name>A0A432Z8H2_9GAMM</name>
<dbReference type="PROSITE" id="PS00141">
    <property type="entry name" value="ASP_PROTEASE"/>
    <property type="match status" value="1"/>
</dbReference>
<dbReference type="Gene3D" id="2.30.42.10">
    <property type="match status" value="1"/>
</dbReference>
<accession>A0A432Z8H2</accession>
<dbReference type="GO" id="GO:0004190">
    <property type="term" value="F:aspartic-type endopeptidase activity"/>
    <property type="evidence" value="ECO:0007669"/>
    <property type="project" value="InterPro"/>
</dbReference>
<dbReference type="CDD" id="cd05483">
    <property type="entry name" value="retropepsin_like_bacteria"/>
    <property type="match status" value="1"/>
</dbReference>
<dbReference type="InterPro" id="IPR034122">
    <property type="entry name" value="Retropepsin-like_bacterial"/>
</dbReference>
<dbReference type="GO" id="GO:0006508">
    <property type="term" value="P:proteolysis"/>
    <property type="evidence" value="ECO:0007669"/>
    <property type="project" value="InterPro"/>
</dbReference>
<evidence type="ECO:0000313" key="1">
    <source>
        <dbReference type="EMBL" id="RUO74178.1"/>
    </source>
</evidence>
<protein>
    <recommendedName>
        <fullName evidence="3">PDZ domain-containing protein</fullName>
    </recommendedName>
</protein>
<dbReference type="SUPFAM" id="SSF50156">
    <property type="entry name" value="PDZ domain-like"/>
    <property type="match status" value="1"/>
</dbReference>
<dbReference type="InterPro" id="IPR001969">
    <property type="entry name" value="Aspartic_peptidase_AS"/>
</dbReference>
<dbReference type="STRING" id="1122124.GCA_000423165_00970"/>
<evidence type="ECO:0000313" key="2">
    <source>
        <dbReference type="Proteomes" id="UP000287022"/>
    </source>
</evidence>
<dbReference type="Proteomes" id="UP000287022">
    <property type="component" value="Unassembled WGS sequence"/>
</dbReference>
<gene>
    <name evidence="1" type="ORF">CWI80_02145</name>
</gene>
<evidence type="ECO:0008006" key="3">
    <source>
        <dbReference type="Google" id="ProtNLM"/>
    </source>
</evidence>
<dbReference type="InterPro" id="IPR036034">
    <property type="entry name" value="PDZ_sf"/>
</dbReference>
<dbReference type="SUPFAM" id="SSF50630">
    <property type="entry name" value="Acid proteases"/>
    <property type="match status" value="2"/>
</dbReference>
<reference evidence="2" key="1">
    <citation type="journal article" date="2018" name="Front. Microbiol.">
        <title>Genome-Based Analysis Reveals the Taxonomy and Diversity of the Family Idiomarinaceae.</title>
        <authorList>
            <person name="Liu Y."/>
            <person name="Lai Q."/>
            <person name="Shao Z."/>
        </authorList>
    </citation>
    <scope>NUCLEOTIDE SEQUENCE [LARGE SCALE GENOMIC DNA]</scope>
    <source>
        <strain evidence="2">c121</strain>
    </source>
</reference>
<comment type="caution">
    <text evidence="1">The sequence shown here is derived from an EMBL/GenBank/DDBJ whole genome shotgun (WGS) entry which is preliminary data.</text>
</comment>
<organism evidence="1 2">
    <name type="scientific">Pseudidiomarina sediminum</name>
    <dbReference type="NCBI Taxonomy" id="431675"/>
    <lineage>
        <taxon>Bacteria</taxon>
        <taxon>Pseudomonadati</taxon>
        <taxon>Pseudomonadota</taxon>
        <taxon>Gammaproteobacteria</taxon>
        <taxon>Alteromonadales</taxon>
        <taxon>Idiomarinaceae</taxon>
        <taxon>Pseudidiomarina</taxon>
    </lineage>
</organism>
<sequence>MCCGKVFSEVHRLTLFCRELPFYMMYHSGIQLFGGIHSMTRTSLFTCALLSLGLLTLPGCQSTSAPQSSNVAPTQVELAPLPPLAEAIWAPQQNAVSVPFTLLNNHILLDVTVNGGAPLTFLLDSGASTSFIAETINTQWMPLTSGDPVHLSGVGDGAKALAYWLPNTRLGIGDLQLNEVTAIYLPLTAQPFASRATSYFDGILGADAFNCCLVEIDYDAMQLTFHQNTADQRQHFSNGNWQQLPLDVVRNAPYLTTTVTTTAGNKPARLLLDTGSNATMSLHGSQYPRPSASYQRSITGVNGDSQRALGLLPQVQLGETTLQQVPTYYASHGKAAAPNVDGSLGNQVLRKFNQVYDFSGGNLWLQPNQNATHPLRADRSGIQLLPHPRGAYVLNIDPATQAQGFSLRRGDVLTRINGKHIKPSNFDSLRALFRSEQHERLQICWQRAHARHCADLKLEPKLTP</sequence>
<dbReference type="InterPro" id="IPR021109">
    <property type="entry name" value="Peptidase_aspartic_dom_sf"/>
</dbReference>
<proteinExistence type="predicted"/>
<dbReference type="Gene3D" id="2.40.70.10">
    <property type="entry name" value="Acid Proteases"/>
    <property type="match status" value="2"/>
</dbReference>
<dbReference type="AlphaFoldDB" id="A0A432Z8H2"/>